<evidence type="ECO:0000313" key="3">
    <source>
        <dbReference type="Proteomes" id="UP000054995"/>
    </source>
</evidence>
<sequence length="153" mass="17798">MDMHFHSTAFGKHVMIDPKSLRLSALRSTDEHDSCSSWCFVEQRNKSRLLGGRDNKGDNKERMEGKVTSGGSKGYVKYKLLLEYLRVEMSGEADKNNSFDEQNRNYQTISQVCHNSNLYYRQYDTECGRDSLVLSIRCWNCHCENYQEQAFSL</sequence>
<keyword evidence="3" id="KW-1185">Reference proteome</keyword>
<dbReference type="AlphaFoldDB" id="A0A0V1FB40"/>
<comment type="caution">
    <text evidence="2">The sequence shown here is derived from an EMBL/GenBank/DDBJ whole genome shotgun (WGS) entry which is preliminary data.</text>
</comment>
<organism evidence="2 3">
    <name type="scientific">Trichinella pseudospiralis</name>
    <name type="common">Parasitic roundworm</name>
    <dbReference type="NCBI Taxonomy" id="6337"/>
    <lineage>
        <taxon>Eukaryota</taxon>
        <taxon>Metazoa</taxon>
        <taxon>Ecdysozoa</taxon>
        <taxon>Nematoda</taxon>
        <taxon>Enoplea</taxon>
        <taxon>Dorylaimia</taxon>
        <taxon>Trichinellida</taxon>
        <taxon>Trichinellidae</taxon>
        <taxon>Trichinella</taxon>
    </lineage>
</organism>
<dbReference type="EMBL" id="JYDT01000147">
    <property type="protein sequence ID" value="KRY83211.1"/>
    <property type="molecule type" value="Genomic_DNA"/>
</dbReference>
<feature type="compositionally biased region" description="Basic and acidic residues" evidence="1">
    <location>
        <begin position="51"/>
        <end position="65"/>
    </location>
</feature>
<gene>
    <name evidence="2" type="ORF">T4D_16078</name>
</gene>
<protein>
    <submittedName>
        <fullName evidence="2">Uncharacterized protein</fullName>
    </submittedName>
</protein>
<accession>A0A0V1FB40</accession>
<reference evidence="2 3" key="1">
    <citation type="submission" date="2015-01" db="EMBL/GenBank/DDBJ databases">
        <title>Evolution of Trichinella species and genotypes.</title>
        <authorList>
            <person name="Korhonen P.K."/>
            <person name="Edoardo P."/>
            <person name="Giuseppe L.R."/>
            <person name="Gasser R.B."/>
        </authorList>
    </citation>
    <scope>NUCLEOTIDE SEQUENCE [LARGE SCALE GENOMIC DNA]</scope>
    <source>
        <strain evidence="2">ISS470</strain>
    </source>
</reference>
<proteinExistence type="predicted"/>
<feature type="region of interest" description="Disordered" evidence="1">
    <location>
        <begin position="50"/>
        <end position="69"/>
    </location>
</feature>
<evidence type="ECO:0000313" key="2">
    <source>
        <dbReference type="EMBL" id="KRY83211.1"/>
    </source>
</evidence>
<name>A0A0V1FB40_TRIPS</name>
<dbReference type="Proteomes" id="UP000054995">
    <property type="component" value="Unassembled WGS sequence"/>
</dbReference>
<evidence type="ECO:0000256" key="1">
    <source>
        <dbReference type="SAM" id="MobiDB-lite"/>
    </source>
</evidence>